<evidence type="ECO:0000313" key="2">
    <source>
        <dbReference type="EMBL" id="EEP68257.1"/>
    </source>
</evidence>
<dbReference type="STRING" id="629741.GCWU000324_02509"/>
<proteinExistence type="predicted"/>
<dbReference type="AlphaFoldDB" id="C4GKD5"/>
<sequence length="60" mass="6558">MQTGNNHAAQSKDNAADNQTEGSGFGREGGHKRQPENKGVKNRAYFQAEPFAKALRQPES</sequence>
<name>C4GKD5_9NEIS</name>
<feature type="region of interest" description="Disordered" evidence="1">
    <location>
        <begin position="1"/>
        <end position="60"/>
    </location>
</feature>
<organism evidence="2 3">
    <name type="scientific">Kingella oralis ATCC 51147</name>
    <dbReference type="NCBI Taxonomy" id="629741"/>
    <lineage>
        <taxon>Bacteria</taxon>
        <taxon>Pseudomonadati</taxon>
        <taxon>Pseudomonadota</taxon>
        <taxon>Betaproteobacteria</taxon>
        <taxon>Neisseriales</taxon>
        <taxon>Neisseriaceae</taxon>
        <taxon>Kingella</taxon>
    </lineage>
</organism>
<evidence type="ECO:0000313" key="3">
    <source>
        <dbReference type="Proteomes" id="UP000003009"/>
    </source>
</evidence>
<keyword evidence="3" id="KW-1185">Reference proteome</keyword>
<feature type="compositionally biased region" description="Polar residues" evidence="1">
    <location>
        <begin position="1"/>
        <end position="22"/>
    </location>
</feature>
<dbReference type="HOGENOM" id="CLU_2935406_0_0_4"/>
<dbReference type="Proteomes" id="UP000003009">
    <property type="component" value="Unassembled WGS sequence"/>
</dbReference>
<comment type="caution">
    <text evidence="2">The sequence shown here is derived from an EMBL/GenBank/DDBJ whole genome shotgun (WGS) entry which is preliminary data.</text>
</comment>
<dbReference type="EMBL" id="ACJW02000003">
    <property type="protein sequence ID" value="EEP68257.1"/>
    <property type="molecule type" value="Genomic_DNA"/>
</dbReference>
<protein>
    <submittedName>
        <fullName evidence="2">Uncharacterized protein</fullName>
    </submittedName>
</protein>
<evidence type="ECO:0000256" key="1">
    <source>
        <dbReference type="SAM" id="MobiDB-lite"/>
    </source>
</evidence>
<gene>
    <name evidence="2" type="ORF">GCWU000324_02509</name>
</gene>
<reference evidence="2" key="1">
    <citation type="submission" date="2009-04" db="EMBL/GenBank/DDBJ databases">
        <authorList>
            <person name="Weinstock G."/>
            <person name="Sodergren E."/>
            <person name="Clifton S."/>
            <person name="Fulton L."/>
            <person name="Fulton B."/>
            <person name="Courtney L."/>
            <person name="Fronick C."/>
            <person name="Harrison M."/>
            <person name="Strong C."/>
            <person name="Farmer C."/>
            <person name="Delahaunty K."/>
            <person name="Markovic C."/>
            <person name="Hall O."/>
            <person name="Minx P."/>
            <person name="Tomlinson C."/>
            <person name="Mitreva M."/>
            <person name="Nelson J."/>
            <person name="Hou S."/>
            <person name="Wollam A."/>
            <person name="Pepin K.H."/>
            <person name="Johnson M."/>
            <person name="Bhonagiri V."/>
            <person name="Nash W.E."/>
            <person name="Warren W."/>
            <person name="Chinwalla A."/>
            <person name="Mardis E.R."/>
            <person name="Wilson R.K."/>
        </authorList>
    </citation>
    <scope>NUCLEOTIDE SEQUENCE [LARGE SCALE GENOMIC DNA]</scope>
    <source>
        <strain evidence="2">ATCC 51147</strain>
    </source>
</reference>
<feature type="compositionally biased region" description="Basic and acidic residues" evidence="1">
    <location>
        <begin position="28"/>
        <end position="39"/>
    </location>
</feature>
<accession>C4GKD5</accession>